<keyword evidence="1" id="KW-0472">Membrane</keyword>
<feature type="transmembrane region" description="Helical" evidence="1">
    <location>
        <begin position="208"/>
        <end position="233"/>
    </location>
</feature>
<dbReference type="PANTHER" id="PTHR34219:SF3">
    <property type="entry name" value="BLL7967 PROTEIN"/>
    <property type="match status" value="1"/>
</dbReference>
<keyword evidence="3" id="KW-1185">Reference proteome</keyword>
<feature type="transmembrane region" description="Helical" evidence="1">
    <location>
        <begin position="399"/>
        <end position="422"/>
    </location>
</feature>
<dbReference type="InterPro" id="IPR005625">
    <property type="entry name" value="PepSY-ass_TM"/>
</dbReference>
<feature type="transmembrane region" description="Helical" evidence="1">
    <location>
        <begin position="12"/>
        <end position="36"/>
    </location>
</feature>
<dbReference type="RefSeq" id="WP_346821569.1">
    <property type="nucleotide sequence ID" value="NZ_JBDKWZ010000006.1"/>
</dbReference>
<feature type="transmembrane region" description="Helical" evidence="1">
    <location>
        <begin position="149"/>
        <end position="170"/>
    </location>
</feature>
<comment type="caution">
    <text evidence="2">The sequence shown here is derived from an EMBL/GenBank/DDBJ whole genome shotgun (WGS) entry which is preliminary data.</text>
</comment>
<name>A0AAW9RYF8_9BACT</name>
<feature type="transmembrane region" description="Helical" evidence="1">
    <location>
        <begin position="434"/>
        <end position="451"/>
    </location>
</feature>
<feature type="transmembrane region" description="Helical" evidence="1">
    <location>
        <begin position="497"/>
        <end position="517"/>
    </location>
</feature>
<dbReference type="Pfam" id="PF03929">
    <property type="entry name" value="PepSY_TM"/>
    <property type="match status" value="1"/>
</dbReference>
<keyword evidence="1" id="KW-0812">Transmembrane</keyword>
<feature type="transmembrane region" description="Helical" evidence="1">
    <location>
        <begin position="357"/>
        <end position="379"/>
    </location>
</feature>
<dbReference type="PANTHER" id="PTHR34219">
    <property type="entry name" value="IRON-REGULATED INNER MEMBRANE PROTEIN-RELATED"/>
    <property type="match status" value="1"/>
</dbReference>
<feature type="transmembrane region" description="Helical" evidence="1">
    <location>
        <begin position="463"/>
        <end position="485"/>
    </location>
</feature>
<protein>
    <submittedName>
        <fullName evidence="2">PepSY-associated TM helix domain-containing protein</fullName>
    </submittedName>
</protein>
<keyword evidence="1" id="KW-1133">Transmembrane helix</keyword>
<proteinExistence type="predicted"/>
<evidence type="ECO:0000313" key="2">
    <source>
        <dbReference type="EMBL" id="MEN7548792.1"/>
    </source>
</evidence>
<reference evidence="2 3" key="1">
    <citation type="submission" date="2024-04" db="EMBL/GenBank/DDBJ databases">
        <title>Novel genus in family Flammeovirgaceae.</title>
        <authorList>
            <person name="Nguyen T.H."/>
            <person name="Vuong T.Q."/>
            <person name="Le H."/>
            <person name="Kim S.-G."/>
        </authorList>
    </citation>
    <scope>NUCLEOTIDE SEQUENCE [LARGE SCALE GENOMIC DNA]</scope>
    <source>
        <strain evidence="2 3">JCM 23209</strain>
    </source>
</reference>
<accession>A0AAW9RYF8</accession>
<dbReference type="AlphaFoldDB" id="A0AAW9RYF8"/>
<evidence type="ECO:0000256" key="1">
    <source>
        <dbReference type="SAM" id="Phobius"/>
    </source>
</evidence>
<sequence>MSNRVFNILFHTHTISGIVISAVLYVIFFAGSFSFFRDEIISWERNEPVLESNLPDLDLNAMLDTLQQGQDLYGRDITFSKYLEGQRIAVNLSAPKATTGEQKGRKRGSYYYMNIDDFKTYTYASNYSIGEFLYRLHFLAQLNLYGRSGYLIAGIVSFFFLFAVITGVIVHWKKIISSFYVFRPKASWKNIWTDAHTALGILGLPYQFVYAVTGVFLIISTTVMSPPVLSFLYEGDTQKMYDDLGLGNKEFPMAMAKLEGEVDFNRFVETTQSYWSDFYIKSVKIYNYGDANMHVAVEGHPEYSRDFIGEGELVFNGKSGEIIHEKNPFENTSYIDGATGVLYRLHFGDFGGTGLRVVYFILGIASCFVILSGVLIWLVARDKKNVEERKRKFNRWLGWVYLAICLSMFPATAFTFLAVKLFVHEFDASRMTSIYQIFFYAWLFFIVLFTAKRDNFFTNKYSLIIGAVLGVLVPVANGIISGNWIWVTYSRGYNDILLIDIFWLIGSLLTFSIAITLKRDEKRKAAPRAMSRKAKVA</sequence>
<gene>
    <name evidence="2" type="ORF">AAG747_12800</name>
</gene>
<dbReference type="Proteomes" id="UP001403385">
    <property type="component" value="Unassembled WGS sequence"/>
</dbReference>
<organism evidence="2 3">
    <name type="scientific">Rapidithrix thailandica</name>
    <dbReference type="NCBI Taxonomy" id="413964"/>
    <lineage>
        <taxon>Bacteria</taxon>
        <taxon>Pseudomonadati</taxon>
        <taxon>Bacteroidota</taxon>
        <taxon>Cytophagia</taxon>
        <taxon>Cytophagales</taxon>
        <taxon>Flammeovirgaceae</taxon>
        <taxon>Rapidithrix</taxon>
    </lineage>
</organism>
<dbReference type="EMBL" id="JBDKWZ010000006">
    <property type="protein sequence ID" value="MEN7548792.1"/>
    <property type="molecule type" value="Genomic_DNA"/>
</dbReference>
<evidence type="ECO:0000313" key="3">
    <source>
        <dbReference type="Proteomes" id="UP001403385"/>
    </source>
</evidence>